<dbReference type="EMBL" id="CAKMRJ010003334">
    <property type="protein sequence ID" value="CAH1432460.1"/>
    <property type="molecule type" value="Genomic_DNA"/>
</dbReference>
<protein>
    <submittedName>
        <fullName evidence="2">Uncharacterized protein</fullName>
    </submittedName>
</protein>
<name>A0AAU9N011_9ASTR</name>
<feature type="coiled-coil region" evidence="1">
    <location>
        <begin position="20"/>
        <end position="110"/>
    </location>
</feature>
<evidence type="ECO:0000256" key="1">
    <source>
        <dbReference type="SAM" id="Coils"/>
    </source>
</evidence>
<comment type="caution">
    <text evidence="2">The sequence shown here is derived from an EMBL/GenBank/DDBJ whole genome shotgun (WGS) entry which is preliminary data.</text>
</comment>
<evidence type="ECO:0000313" key="2">
    <source>
        <dbReference type="EMBL" id="CAH1432460.1"/>
    </source>
</evidence>
<reference evidence="2 3" key="1">
    <citation type="submission" date="2022-01" db="EMBL/GenBank/DDBJ databases">
        <authorList>
            <person name="Xiong W."/>
            <person name="Schranz E."/>
        </authorList>
    </citation>
    <scope>NUCLEOTIDE SEQUENCE [LARGE SCALE GENOMIC DNA]</scope>
</reference>
<dbReference type="Proteomes" id="UP001157418">
    <property type="component" value="Unassembled WGS sequence"/>
</dbReference>
<keyword evidence="1" id="KW-0175">Coiled coil</keyword>
<sequence>MSKRSQELISRTDSDMAFVIQQNEMIVDNFNRDLRILQEKANKKIKKIMTEHEHSKMNESATLKEQKPDERMLKLVEDQKREIEKLKHQIMELEKTSESIKENLKEKKKN</sequence>
<accession>A0AAU9N011</accession>
<proteinExistence type="predicted"/>
<dbReference type="AlphaFoldDB" id="A0AAU9N011"/>
<organism evidence="2 3">
    <name type="scientific">Lactuca virosa</name>
    <dbReference type="NCBI Taxonomy" id="75947"/>
    <lineage>
        <taxon>Eukaryota</taxon>
        <taxon>Viridiplantae</taxon>
        <taxon>Streptophyta</taxon>
        <taxon>Embryophyta</taxon>
        <taxon>Tracheophyta</taxon>
        <taxon>Spermatophyta</taxon>
        <taxon>Magnoliopsida</taxon>
        <taxon>eudicotyledons</taxon>
        <taxon>Gunneridae</taxon>
        <taxon>Pentapetalae</taxon>
        <taxon>asterids</taxon>
        <taxon>campanulids</taxon>
        <taxon>Asterales</taxon>
        <taxon>Asteraceae</taxon>
        <taxon>Cichorioideae</taxon>
        <taxon>Cichorieae</taxon>
        <taxon>Lactucinae</taxon>
        <taxon>Lactuca</taxon>
    </lineage>
</organism>
<gene>
    <name evidence="2" type="ORF">LVIROSA_LOCUS19106</name>
</gene>
<evidence type="ECO:0000313" key="3">
    <source>
        <dbReference type="Proteomes" id="UP001157418"/>
    </source>
</evidence>
<keyword evidence="3" id="KW-1185">Reference proteome</keyword>